<gene>
    <name evidence="1" type="ORF">ABVT43_02210</name>
</gene>
<dbReference type="EMBL" id="JBEVCJ010000002">
    <property type="protein sequence ID" value="MET1253930.1"/>
    <property type="molecule type" value="Genomic_DNA"/>
</dbReference>
<dbReference type="InterPro" id="IPR017208">
    <property type="entry name" value="UCP037442_abhydr"/>
</dbReference>
<dbReference type="GO" id="GO:0016787">
    <property type="term" value="F:hydrolase activity"/>
    <property type="evidence" value="ECO:0007669"/>
    <property type="project" value="UniProtKB-KW"/>
</dbReference>
<evidence type="ECO:0000313" key="2">
    <source>
        <dbReference type="Proteomes" id="UP001548189"/>
    </source>
</evidence>
<proteinExistence type="predicted"/>
<dbReference type="PIRSF" id="PIRSF037442">
    <property type="entry name" value="UCP037442_abhydr"/>
    <property type="match status" value="1"/>
</dbReference>
<dbReference type="Pfam" id="PF12146">
    <property type="entry name" value="Hydrolase_4"/>
    <property type="match status" value="1"/>
</dbReference>
<dbReference type="InterPro" id="IPR029058">
    <property type="entry name" value="AB_hydrolase_fold"/>
</dbReference>
<keyword evidence="1" id="KW-0378">Hydrolase</keyword>
<reference evidence="1 2" key="1">
    <citation type="submission" date="2024-06" db="EMBL/GenBank/DDBJ databases">
        <authorList>
            <person name="Li F."/>
        </authorList>
    </citation>
    <scope>NUCLEOTIDE SEQUENCE [LARGE SCALE GENOMIC DNA]</scope>
    <source>
        <strain evidence="1 2">GXAS 311</strain>
    </source>
</reference>
<name>A0ABV2BPQ0_9GAMM</name>
<organism evidence="1 2">
    <name type="scientific">Aliikangiella maris</name>
    <dbReference type="NCBI Taxonomy" id="3162458"/>
    <lineage>
        <taxon>Bacteria</taxon>
        <taxon>Pseudomonadati</taxon>
        <taxon>Pseudomonadota</taxon>
        <taxon>Gammaproteobacteria</taxon>
        <taxon>Oceanospirillales</taxon>
        <taxon>Pleioneaceae</taxon>
        <taxon>Aliikangiella</taxon>
    </lineage>
</organism>
<sequence length="297" mass="33027">MSKQQSEPRLAYEVETVYAEDNVPLPLKYFTATKNRSQQSPTLILFPAMGVKNSFYTTFIAHLNNQGLNVVCASIRGNGGTGIDVTQGDDFGIFDIIQYDFPCIINAAKIRFPASRYLLAGHSLGGILSALYASSQLKDDHVSGLICIASCSNYYRGWSFPHRYLIASQLILAKAVVRLKGYFPGPWFKFAGNEAKQLFLDWSATGLTGHYKNIKSPFDFENLLAELKIPVLNFSFEGDKLAPQRATENLFSKLVKAPVTSIHLSPADLSLERVSHFSWAKKPDAIVSRINDWLFSA</sequence>
<accession>A0ABV2BPQ0</accession>
<dbReference type="Gene3D" id="3.40.50.1820">
    <property type="entry name" value="alpha/beta hydrolase"/>
    <property type="match status" value="1"/>
</dbReference>
<protein>
    <submittedName>
        <fullName evidence="1">Alpha/beta fold hydrolase</fullName>
    </submittedName>
</protein>
<dbReference type="InterPro" id="IPR022742">
    <property type="entry name" value="Hydrolase_4"/>
</dbReference>
<keyword evidence="2" id="KW-1185">Reference proteome</keyword>
<dbReference type="SUPFAM" id="SSF53474">
    <property type="entry name" value="alpha/beta-Hydrolases"/>
    <property type="match status" value="1"/>
</dbReference>
<dbReference type="Proteomes" id="UP001548189">
    <property type="component" value="Unassembled WGS sequence"/>
</dbReference>
<comment type="caution">
    <text evidence="1">The sequence shown here is derived from an EMBL/GenBank/DDBJ whole genome shotgun (WGS) entry which is preliminary data.</text>
</comment>
<evidence type="ECO:0000313" key="1">
    <source>
        <dbReference type="EMBL" id="MET1253930.1"/>
    </source>
</evidence>